<evidence type="ECO:0000313" key="6">
    <source>
        <dbReference type="Proteomes" id="UP000029224"/>
    </source>
</evidence>
<reference evidence="5 6" key="2">
    <citation type="submission" date="2014-09" db="EMBL/GenBank/DDBJ databases">
        <authorList>
            <consortium name="NBRP consortium"/>
            <person name="Sawabe T."/>
            <person name="Meirelles P."/>
            <person name="Nakanishi M."/>
            <person name="Sayaka M."/>
            <person name="Hattori M."/>
            <person name="Ohkuma M."/>
        </authorList>
    </citation>
    <scope>NUCLEOTIDE SEQUENCE [LARGE SCALE GENOMIC DNA]</scope>
    <source>
        <strain evidence="5 6">JCM 19240</strain>
    </source>
</reference>
<dbReference type="InterPro" id="IPR008254">
    <property type="entry name" value="Flavodoxin/NO_synth"/>
</dbReference>
<feature type="domain" description="Flavodoxin-like" evidence="4">
    <location>
        <begin position="5"/>
        <end position="181"/>
    </location>
</feature>
<dbReference type="GO" id="GO:0010181">
    <property type="term" value="F:FMN binding"/>
    <property type="evidence" value="ECO:0007669"/>
    <property type="project" value="InterPro"/>
</dbReference>
<dbReference type="EMBL" id="BBMT01000010">
    <property type="protein sequence ID" value="GAL36456.1"/>
    <property type="molecule type" value="Genomic_DNA"/>
</dbReference>
<dbReference type="InterPro" id="IPR005025">
    <property type="entry name" value="FMN_Rdtase-like_dom"/>
</dbReference>
<keyword evidence="2" id="KW-0285">Flavoprotein</keyword>
<organism evidence="5 6">
    <name type="scientific">Vibrio maritimus</name>
    <dbReference type="NCBI Taxonomy" id="990268"/>
    <lineage>
        <taxon>Bacteria</taxon>
        <taxon>Pseudomonadati</taxon>
        <taxon>Pseudomonadota</taxon>
        <taxon>Gammaproteobacteria</taxon>
        <taxon>Vibrionales</taxon>
        <taxon>Vibrionaceae</taxon>
        <taxon>Vibrio</taxon>
    </lineage>
</organism>
<accession>A0A090T958</accession>
<dbReference type="InterPro" id="IPR001226">
    <property type="entry name" value="Flavodoxin_CS"/>
</dbReference>
<comment type="cofactor">
    <cofactor evidence="1">
        <name>FMN</name>
        <dbReference type="ChEBI" id="CHEBI:58210"/>
    </cofactor>
</comment>
<keyword evidence="6" id="KW-1185">Reference proteome</keyword>
<name>A0A090T958_9VIBR</name>
<dbReference type="InterPro" id="IPR029039">
    <property type="entry name" value="Flavoprotein-like_sf"/>
</dbReference>
<dbReference type="Gene3D" id="3.40.50.360">
    <property type="match status" value="1"/>
</dbReference>
<dbReference type="OrthoDB" id="9801479at2"/>
<dbReference type="GO" id="GO:0016020">
    <property type="term" value="C:membrane"/>
    <property type="evidence" value="ECO:0007669"/>
    <property type="project" value="TreeGrafter"/>
</dbReference>
<dbReference type="GO" id="GO:0009055">
    <property type="term" value="F:electron transfer activity"/>
    <property type="evidence" value="ECO:0007669"/>
    <property type="project" value="InterPro"/>
</dbReference>
<sequence length="191" mass="20745">MSGKIAIVYFTKNGTTRQLAQQIQQGVNDSGANAELFEIMGSDIVEGRYTNDALISALQDFDAIVFGSPTYMGSASGQFKAFMDATSDSYVGLDWRNKLAAGFTMGGSINGEQQQTLLGFFTLASQHAMLWVGLDVSKHNDNLNLNRTGSSYGLVATYDESEQAVHPNDLETAFYFGSRIAKCLSWYASPS</sequence>
<dbReference type="SUPFAM" id="SSF52218">
    <property type="entry name" value="Flavoproteins"/>
    <property type="match status" value="1"/>
</dbReference>
<dbReference type="PANTHER" id="PTHR30546">
    <property type="entry name" value="FLAVODOXIN-RELATED PROTEIN WRBA-RELATED"/>
    <property type="match status" value="1"/>
</dbReference>
<comment type="caution">
    <text evidence="5">The sequence shown here is derived from an EMBL/GenBank/DDBJ whole genome shotgun (WGS) entry which is preliminary data.</text>
</comment>
<reference evidence="5 6" key="1">
    <citation type="submission" date="2014-09" db="EMBL/GenBank/DDBJ databases">
        <title>Vibrio maritimus JCM 19240. (C210) whole genome shotgun sequence.</title>
        <authorList>
            <person name="Sawabe T."/>
            <person name="Meirelles P."/>
            <person name="Nakanishi M."/>
            <person name="Sayaka M."/>
            <person name="Hattori M."/>
            <person name="Ohkuma M."/>
        </authorList>
    </citation>
    <scope>NUCLEOTIDE SEQUENCE [LARGE SCALE GENOMIC DNA]</scope>
    <source>
        <strain evidence="5 6">JCM 19240</strain>
    </source>
</reference>
<evidence type="ECO:0000256" key="2">
    <source>
        <dbReference type="ARBA" id="ARBA00022630"/>
    </source>
</evidence>
<evidence type="ECO:0000259" key="4">
    <source>
        <dbReference type="PROSITE" id="PS50902"/>
    </source>
</evidence>
<dbReference type="Pfam" id="PF03358">
    <property type="entry name" value="FMN_red"/>
    <property type="match status" value="1"/>
</dbReference>
<evidence type="ECO:0000256" key="3">
    <source>
        <dbReference type="ARBA" id="ARBA00022643"/>
    </source>
</evidence>
<dbReference type="PROSITE" id="PS00201">
    <property type="entry name" value="FLAVODOXIN"/>
    <property type="match status" value="1"/>
</dbReference>
<keyword evidence="3" id="KW-0288">FMN</keyword>
<evidence type="ECO:0000313" key="5">
    <source>
        <dbReference type="EMBL" id="GAL36456.1"/>
    </source>
</evidence>
<dbReference type="GO" id="GO:0003955">
    <property type="term" value="F:NAD(P)H dehydrogenase (quinone) activity"/>
    <property type="evidence" value="ECO:0007669"/>
    <property type="project" value="TreeGrafter"/>
</dbReference>
<dbReference type="PROSITE" id="PS50902">
    <property type="entry name" value="FLAVODOXIN_LIKE"/>
    <property type="match status" value="1"/>
</dbReference>
<protein>
    <submittedName>
        <fullName evidence="5">Multimeric flavodoxin WrbA</fullName>
    </submittedName>
</protein>
<gene>
    <name evidence="5" type="ORF">JCM19240_1900</name>
</gene>
<dbReference type="PANTHER" id="PTHR30546:SF23">
    <property type="entry name" value="FLAVOPROTEIN-LIKE PROTEIN YCP4-RELATED"/>
    <property type="match status" value="1"/>
</dbReference>
<evidence type="ECO:0000256" key="1">
    <source>
        <dbReference type="ARBA" id="ARBA00001917"/>
    </source>
</evidence>
<dbReference type="AlphaFoldDB" id="A0A090T958"/>
<dbReference type="Proteomes" id="UP000029224">
    <property type="component" value="Unassembled WGS sequence"/>
</dbReference>
<proteinExistence type="predicted"/>